<name>A0A157QN82_9BORD</name>
<organism evidence="2 3">
    <name type="scientific">Bordetella ansorpii</name>
    <dbReference type="NCBI Taxonomy" id="288768"/>
    <lineage>
        <taxon>Bacteria</taxon>
        <taxon>Pseudomonadati</taxon>
        <taxon>Pseudomonadota</taxon>
        <taxon>Betaproteobacteria</taxon>
        <taxon>Burkholderiales</taxon>
        <taxon>Alcaligenaceae</taxon>
        <taxon>Bordetella</taxon>
    </lineage>
</organism>
<evidence type="ECO:0000256" key="1">
    <source>
        <dbReference type="SAM" id="MobiDB-lite"/>
    </source>
</evidence>
<protein>
    <submittedName>
        <fullName evidence="2">Uncharacterized protein</fullName>
    </submittedName>
</protein>
<sequence>MLTRVHLRRLAQRLMEDPGVREEFERRVAADGQTRRDSDKSPARLEPLQRVKRS</sequence>
<gene>
    <name evidence="2" type="ORF">SAMEA1982600_03797</name>
</gene>
<dbReference type="AlphaFoldDB" id="A0A157QN82"/>
<proteinExistence type="predicted"/>
<feature type="region of interest" description="Disordered" evidence="1">
    <location>
        <begin position="25"/>
        <end position="54"/>
    </location>
</feature>
<dbReference type="EMBL" id="FKBS01000025">
    <property type="protein sequence ID" value="SAI47352.1"/>
    <property type="molecule type" value="Genomic_DNA"/>
</dbReference>
<reference evidence="2 3" key="1">
    <citation type="submission" date="2016-03" db="EMBL/GenBank/DDBJ databases">
        <authorList>
            <consortium name="Pathogen Informatics"/>
        </authorList>
    </citation>
    <scope>NUCLEOTIDE SEQUENCE [LARGE SCALE GENOMIC DNA]</scope>
    <source>
        <strain evidence="2 3">NCTC13364</strain>
    </source>
</reference>
<accession>A0A157QN82</accession>
<evidence type="ECO:0000313" key="2">
    <source>
        <dbReference type="EMBL" id="SAI47352.1"/>
    </source>
</evidence>
<dbReference type="Proteomes" id="UP000077037">
    <property type="component" value="Unassembled WGS sequence"/>
</dbReference>
<evidence type="ECO:0000313" key="3">
    <source>
        <dbReference type="Proteomes" id="UP000077037"/>
    </source>
</evidence>